<evidence type="ECO:0000313" key="3">
    <source>
        <dbReference type="WBParaSite" id="Pan_g19405.t1"/>
    </source>
</evidence>
<dbReference type="Proteomes" id="UP000492821">
    <property type="component" value="Unassembled WGS sequence"/>
</dbReference>
<proteinExistence type="predicted"/>
<reference evidence="2" key="1">
    <citation type="journal article" date="2013" name="Genetics">
        <title>The draft genome and transcriptome of Panagrellus redivivus are shaped by the harsh demands of a free-living lifestyle.</title>
        <authorList>
            <person name="Srinivasan J."/>
            <person name="Dillman A.R."/>
            <person name="Macchietto M.G."/>
            <person name="Heikkinen L."/>
            <person name="Lakso M."/>
            <person name="Fracchia K.M."/>
            <person name="Antoshechkin I."/>
            <person name="Mortazavi A."/>
            <person name="Wong G."/>
            <person name="Sternberg P.W."/>
        </authorList>
    </citation>
    <scope>NUCLEOTIDE SEQUENCE [LARGE SCALE GENOMIC DNA]</scope>
    <source>
        <strain evidence="2">MT8872</strain>
    </source>
</reference>
<keyword evidence="2" id="KW-1185">Reference proteome</keyword>
<dbReference type="AlphaFoldDB" id="A0A7E4VE69"/>
<evidence type="ECO:0000313" key="2">
    <source>
        <dbReference type="Proteomes" id="UP000492821"/>
    </source>
</evidence>
<sequence>MTKPSSPHDAGVKTKRPPLAKSFKVQCRLGKSVPKHATVHRLQDKKEKTPENVPSFSDSGPKVEVHFLLHVPSKQPTNIAIPSTVMDHFETIQAKLNQTQAKCNCTQKFQEQFHKTSKLKLYMLTSCGNDCPCQDVVEFMDNKHPPIVASISH</sequence>
<feature type="region of interest" description="Disordered" evidence="1">
    <location>
        <begin position="1"/>
        <end position="21"/>
    </location>
</feature>
<organism evidence="2 3">
    <name type="scientific">Panagrellus redivivus</name>
    <name type="common">Microworm</name>
    <dbReference type="NCBI Taxonomy" id="6233"/>
    <lineage>
        <taxon>Eukaryota</taxon>
        <taxon>Metazoa</taxon>
        <taxon>Ecdysozoa</taxon>
        <taxon>Nematoda</taxon>
        <taxon>Chromadorea</taxon>
        <taxon>Rhabditida</taxon>
        <taxon>Tylenchina</taxon>
        <taxon>Panagrolaimomorpha</taxon>
        <taxon>Panagrolaimoidea</taxon>
        <taxon>Panagrolaimidae</taxon>
        <taxon>Panagrellus</taxon>
    </lineage>
</organism>
<evidence type="ECO:0000256" key="1">
    <source>
        <dbReference type="SAM" id="MobiDB-lite"/>
    </source>
</evidence>
<feature type="compositionally biased region" description="Basic and acidic residues" evidence="1">
    <location>
        <begin position="41"/>
        <end position="50"/>
    </location>
</feature>
<reference evidence="3" key="2">
    <citation type="submission" date="2020-10" db="UniProtKB">
        <authorList>
            <consortium name="WormBaseParasite"/>
        </authorList>
    </citation>
    <scope>IDENTIFICATION</scope>
</reference>
<feature type="region of interest" description="Disordered" evidence="1">
    <location>
        <begin position="35"/>
        <end position="58"/>
    </location>
</feature>
<name>A0A7E4VE69_PANRE</name>
<protein>
    <submittedName>
        <fullName evidence="3">TAZ-type domain-containing protein</fullName>
    </submittedName>
</protein>
<dbReference type="WBParaSite" id="Pan_g19405.t1">
    <property type="protein sequence ID" value="Pan_g19405.t1"/>
    <property type="gene ID" value="Pan_g19405"/>
</dbReference>
<accession>A0A7E4VE69</accession>